<dbReference type="Pfam" id="PF00578">
    <property type="entry name" value="AhpC-TSA"/>
    <property type="match status" value="1"/>
</dbReference>
<feature type="domain" description="Thioredoxin" evidence="5">
    <location>
        <begin position="25"/>
        <end position="164"/>
    </location>
</feature>
<dbReference type="PANTHER" id="PTHR42852:SF6">
    <property type="entry name" value="THIOL:DISULFIDE INTERCHANGE PROTEIN DSBE"/>
    <property type="match status" value="1"/>
</dbReference>
<reference evidence="6 8" key="2">
    <citation type="journal article" date="2012" name="Stand. Genomic Sci.">
        <title>Complete genome sequence of Thauera aminoaromatica strain MZ1T.</title>
        <authorList>
            <person name="Jiang K."/>
            <person name="Sanseverino J."/>
            <person name="Chauhan A."/>
            <person name="Lucas S."/>
            <person name="Copeland A."/>
            <person name="Lapidus A."/>
            <person name="Del Rio T.G."/>
            <person name="Dalin E."/>
            <person name="Tice H."/>
            <person name="Bruce D."/>
            <person name="Goodwin L."/>
            <person name="Pitluck S."/>
            <person name="Sims D."/>
            <person name="Brettin T."/>
            <person name="Detter J.C."/>
            <person name="Han C."/>
            <person name="Chang Y.J."/>
            <person name="Larimer F."/>
            <person name="Land M."/>
            <person name="Hauser L."/>
            <person name="Kyrpides N.C."/>
            <person name="Mikhailova N."/>
            <person name="Moser S."/>
            <person name="Jegier P."/>
            <person name="Close D."/>
            <person name="Debruyn J.M."/>
            <person name="Wang Y."/>
            <person name="Layton A.C."/>
            <person name="Allen M.S."/>
            <person name="Sayler G.S."/>
        </authorList>
    </citation>
    <scope>NUCLEOTIDE SEQUENCE [LARGE SCALE GENOMIC DNA]</scope>
    <source>
        <strain evidence="6 8">MZ1T</strain>
    </source>
</reference>
<evidence type="ECO:0000256" key="1">
    <source>
        <dbReference type="ARBA" id="ARBA00004196"/>
    </source>
</evidence>
<dbReference type="GO" id="GO:0016491">
    <property type="term" value="F:oxidoreductase activity"/>
    <property type="evidence" value="ECO:0007669"/>
    <property type="project" value="InterPro"/>
</dbReference>
<evidence type="ECO:0000313" key="6">
    <source>
        <dbReference type="EMBL" id="ACK53451.1"/>
    </source>
</evidence>
<dbReference type="eggNOG" id="COG0526">
    <property type="taxonomic scope" value="Bacteria"/>
</dbReference>
<dbReference type="EMBL" id="SSFD01000328">
    <property type="protein sequence ID" value="TXH79954.1"/>
    <property type="molecule type" value="Genomic_DNA"/>
</dbReference>
<sequence>MKNLLLVLACTLLAACGRGGSDAGPARGIAAPAFEAMGLDGGVRRFPEDFADKPVIIDFWADWCRYCANSMTRIDRAWREHAASGLSVLAVNVAQDRATAAAFIERLGVGYSAVLDPGARITRDYGVKGLPMTIFVDRNGLISGKVIGELDDRLLAIQLDRILPETR</sequence>
<evidence type="ECO:0000256" key="4">
    <source>
        <dbReference type="ARBA" id="ARBA00023284"/>
    </source>
</evidence>
<evidence type="ECO:0000313" key="9">
    <source>
        <dbReference type="Proteomes" id="UP000321192"/>
    </source>
</evidence>
<evidence type="ECO:0000256" key="2">
    <source>
        <dbReference type="ARBA" id="ARBA00022748"/>
    </source>
</evidence>
<dbReference type="GO" id="GO:0017004">
    <property type="term" value="P:cytochrome complex assembly"/>
    <property type="evidence" value="ECO:0007669"/>
    <property type="project" value="UniProtKB-KW"/>
</dbReference>
<dbReference type="InterPro" id="IPR036249">
    <property type="entry name" value="Thioredoxin-like_sf"/>
</dbReference>
<dbReference type="GO" id="GO:0030313">
    <property type="term" value="C:cell envelope"/>
    <property type="evidence" value="ECO:0007669"/>
    <property type="project" value="UniProtKB-SubCell"/>
</dbReference>
<dbReference type="InterPro" id="IPR000866">
    <property type="entry name" value="AhpC/TSA"/>
</dbReference>
<dbReference type="InterPro" id="IPR050553">
    <property type="entry name" value="Thioredoxin_ResA/DsbE_sf"/>
</dbReference>
<dbReference type="PANTHER" id="PTHR42852">
    <property type="entry name" value="THIOL:DISULFIDE INTERCHANGE PROTEIN DSBE"/>
    <property type="match status" value="1"/>
</dbReference>
<dbReference type="HOGENOM" id="CLU_042529_11_2_4"/>
<dbReference type="CDD" id="cd02966">
    <property type="entry name" value="TlpA_like_family"/>
    <property type="match status" value="1"/>
</dbReference>
<dbReference type="PROSITE" id="PS51352">
    <property type="entry name" value="THIOREDOXIN_2"/>
    <property type="match status" value="1"/>
</dbReference>
<dbReference type="KEGG" id="tmz:Tmz1t_0679"/>
<keyword evidence="2" id="KW-0201">Cytochrome c-type biogenesis</keyword>
<dbReference type="EMBL" id="CP001281">
    <property type="protein sequence ID" value="ACK53451.1"/>
    <property type="molecule type" value="Genomic_DNA"/>
</dbReference>
<evidence type="ECO:0000259" key="5">
    <source>
        <dbReference type="PROSITE" id="PS51352"/>
    </source>
</evidence>
<dbReference type="Gene3D" id="3.40.30.10">
    <property type="entry name" value="Glutaredoxin"/>
    <property type="match status" value="1"/>
</dbReference>
<gene>
    <name evidence="6" type="ordered locus">Tmz1t_0679</name>
    <name evidence="7" type="ORF">E6Q80_19460</name>
</gene>
<protein>
    <submittedName>
        <fullName evidence="6">Alkyl hydroperoxide reductase/ Thiol specific antioxidant/ Mal allergen</fullName>
    </submittedName>
    <submittedName>
        <fullName evidence="7">TlpA family protein disulfide reductase</fullName>
    </submittedName>
</protein>
<accession>A0A5C7S7V7</accession>
<keyword evidence="3" id="KW-1015">Disulfide bond</keyword>
<accession>C4ZN39</accession>
<dbReference type="GO" id="GO:0016209">
    <property type="term" value="F:antioxidant activity"/>
    <property type="evidence" value="ECO:0007669"/>
    <property type="project" value="InterPro"/>
</dbReference>
<comment type="subcellular location">
    <subcellularLocation>
        <location evidence="1">Cell envelope</location>
    </subcellularLocation>
</comment>
<evidence type="ECO:0000313" key="7">
    <source>
        <dbReference type="EMBL" id="TXH79954.1"/>
    </source>
</evidence>
<dbReference type="OrthoDB" id="9811352at2"/>
<evidence type="ECO:0000313" key="8">
    <source>
        <dbReference type="Proteomes" id="UP000002186"/>
    </source>
</evidence>
<dbReference type="AlphaFoldDB" id="C4ZN39"/>
<dbReference type="Proteomes" id="UP000321192">
    <property type="component" value="Unassembled WGS sequence"/>
</dbReference>
<dbReference type="PROSITE" id="PS51257">
    <property type="entry name" value="PROKAR_LIPOPROTEIN"/>
    <property type="match status" value="1"/>
</dbReference>
<proteinExistence type="predicted"/>
<dbReference type="STRING" id="85643.Tmz1t_0679"/>
<dbReference type="Proteomes" id="UP000002186">
    <property type="component" value="Chromosome"/>
</dbReference>
<dbReference type="InterPro" id="IPR013766">
    <property type="entry name" value="Thioredoxin_domain"/>
</dbReference>
<reference evidence="7 9" key="3">
    <citation type="submission" date="2018-09" db="EMBL/GenBank/DDBJ databases">
        <title>Metagenome Assembled Genomes from an Advanced Water Purification Facility.</title>
        <authorList>
            <person name="Stamps B.W."/>
            <person name="Spear J.R."/>
        </authorList>
    </citation>
    <scope>NUCLEOTIDE SEQUENCE [LARGE SCALE GENOMIC DNA]</scope>
    <source>
        <strain evidence="7">Bin_27_1</strain>
    </source>
</reference>
<name>C4ZN39_THASP</name>
<keyword evidence="4" id="KW-0676">Redox-active center</keyword>
<evidence type="ECO:0000256" key="3">
    <source>
        <dbReference type="ARBA" id="ARBA00023157"/>
    </source>
</evidence>
<dbReference type="RefSeq" id="WP_004305165.1">
    <property type="nucleotide sequence ID" value="NC_011662.2"/>
</dbReference>
<keyword evidence="8" id="KW-1185">Reference proteome</keyword>
<dbReference type="SUPFAM" id="SSF52833">
    <property type="entry name" value="Thioredoxin-like"/>
    <property type="match status" value="1"/>
</dbReference>
<reference evidence="8" key="1">
    <citation type="submission" date="2009-05" db="EMBL/GenBank/DDBJ databases">
        <title>Complete sequence of chromosome of Thauera sp. MZ1T.</title>
        <authorList>
            <consortium name="US DOE Joint Genome Institute"/>
            <person name="Lucas S."/>
            <person name="Copeland A."/>
            <person name="Lapidus A."/>
            <person name="Glavina del Rio T."/>
            <person name="Dalin E."/>
            <person name="Tice H."/>
            <person name="Bruce D."/>
            <person name="Goodwin L."/>
            <person name="Pitluck S."/>
            <person name="Sims D."/>
            <person name="Brettin T."/>
            <person name="Detter J.C."/>
            <person name="Han C."/>
            <person name="Larimer F."/>
            <person name="Land M."/>
            <person name="Hauser L."/>
            <person name="Kyrpides N."/>
            <person name="Mikhailova N."/>
            <person name="Sayler G.S."/>
        </authorList>
    </citation>
    <scope>NUCLEOTIDE SEQUENCE [LARGE SCALE GENOMIC DNA]</scope>
    <source>
        <strain evidence="8">MZ1T</strain>
    </source>
</reference>
<organism evidence="6 8">
    <name type="scientific">Thauera aminoaromatica</name>
    <dbReference type="NCBI Taxonomy" id="164330"/>
    <lineage>
        <taxon>Bacteria</taxon>
        <taxon>Pseudomonadati</taxon>
        <taxon>Pseudomonadota</taxon>
        <taxon>Betaproteobacteria</taxon>
        <taxon>Rhodocyclales</taxon>
        <taxon>Zoogloeaceae</taxon>
        <taxon>Thauera</taxon>
    </lineage>
</organism>